<dbReference type="RefSeq" id="WP_060856426.1">
    <property type="nucleotide sequence ID" value="NZ_FCOC02000009.1"/>
</dbReference>
<dbReference type="EMBL" id="FCOC02000009">
    <property type="protein sequence ID" value="SAL33987.1"/>
    <property type="molecule type" value="Genomic_DNA"/>
</dbReference>
<dbReference type="GO" id="GO:0016757">
    <property type="term" value="F:glycosyltransferase activity"/>
    <property type="evidence" value="ECO:0007669"/>
    <property type="project" value="InterPro"/>
</dbReference>
<protein>
    <submittedName>
        <fullName evidence="3">Group 1 family glycosyl transferase</fullName>
    </submittedName>
</protein>
<gene>
    <name evidence="3" type="ORF">AWB64_03271</name>
</gene>
<dbReference type="AlphaFoldDB" id="A0A158GQ57"/>
<organism evidence="3 4">
    <name type="scientific">Caballeronia sordidicola</name>
    <name type="common">Burkholderia sordidicola</name>
    <dbReference type="NCBI Taxonomy" id="196367"/>
    <lineage>
        <taxon>Bacteria</taxon>
        <taxon>Pseudomonadati</taxon>
        <taxon>Pseudomonadota</taxon>
        <taxon>Betaproteobacteria</taxon>
        <taxon>Burkholderiales</taxon>
        <taxon>Burkholderiaceae</taxon>
        <taxon>Caballeronia</taxon>
    </lineage>
</organism>
<evidence type="ECO:0000259" key="1">
    <source>
        <dbReference type="Pfam" id="PF00534"/>
    </source>
</evidence>
<evidence type="ECO:0000259" key="2">
    <source>
        <dbReference type="Pfam" id="PF13439"/>
    </source>
</evidence>
<dbReference type="InterPro" id="IPR050194">
    <property type="entry name" value="Glycosyltransferase_grp1"/>
</dbReference>
<dbReference type="SUPFAM" id="SSF53756">
    <property type="entry name" value="UDP-Glycosyltransferase/glycogen phosphorylase"/>
    <property type="match status" value="1"/>
</dbReference>
<accession>A0A158GQ57</accession>
<dbReference type="CDD" id="cd03804">
    <property type="entry name" value="GT4_WbaZ-like"/>
    <property type="match status" value="1"/>
</dbReference>
<evidence type="ECO:0000313" key="4">
    <source>
        <dbReference type="Proteomes" id="UP000054893"/>
    </source>
</evidence>
<dbReference type="Pfam" id="PF13439">
    <property type="entry name" value="Glyco_transf_4"/>
    <property type="match status" value="1"/>
</dbReference>
<dbReference type="OrthoDB" id="9801609at2"/>
<evidence type="ECO:0000313" key="3">
    <source>
        <dbReference type="EMBL" id="SAL33987.1"/>
    </source>
</evidence>
<dbReference type="PANTHER" id="PTHR45947">
    <property type="entry name" value="SULFOQUINOVOSYL TRANSFERASE SQD2"/>
    <property type="match status" value="1"/>
</dbReference>
<feature type="domain" description="Glycosyltransferase subfamily 4-like N-terminal" evidence="2">
    <location>
        <begin position="14"/>
        <end position="187"/>
    </location>
</feature>
<keyword evidence="3" id="KW-0808">Transferase</keyword>
<proteinExistence type="predicted"/>
<dbReference type="Pfam" id="PF00534">
    <property type="entry name" value="Glycos_transf_1"/>
    <property type="match status" value="1"/>
</dbReference>
<name>A0A158GQ57_CABSO</name>
<sequence length="395" mass="44435">MKVAIVHDWLVVSGGAEKVLQHIIECYPQADVFALVDFLEDRACLRGKTVKTSFIQKLPFAKKRYRGYLPLMPLAIEQLDLSGYDLVISSSHAVAKGVLTGPDQMHVSYVHSPIRYAWDLQHQYLRESGLANGMKSVMARVLLHYIRGWDARSANGVDYLLANSQFIARRIKKAYQRDATVLYPPVDFKGMTLCTEKDDFYVTASRMVPYKRIDLIVKAFSQTPERKLVVIGDGPEMKRIRAIAGENVTILGYQSFEVLLDHLRRARAFVFAAEEDFGISIVEAQACGTPVIAFGKGGALESVIGLPRERPTGVFFREQTTESLLAAVSQFETHASLFDPRQCRRNAEQFSAENFKAKLVDFIDAKLPRARPDVPFLYPVKDIEPVEEHSLADYG</sequence>
<dbReference type="PANTHER" id="PTHR45947:SF3">
    <property type="entry name" value="SULFOQUINOVOSYL TRANSFERASE SQD2"/>
    <property type="match status" value="1"/>
</dbReference>
<feature type="domain" description="Glycosyl transferase family 1" evidence="1">
    <location>
        <begin position="196"/>
        <end position="348"/>
    </location>
</feature>
<dbReference type="InterPro" id="IPR001296">
    <property type="entry name" value="Glyco_trans_1"/>
</dbReference>
<reference evidence="3 4" key="1">
    <citation type="submission" date="2016-01" db="EMBL/GenBank/DDBJ databases">
        <authorList>
            <person name="Oliw E.H."/>
        </authorList>
    </citation>
    <scope>NUCLEOTIDE SEQUENCE [LARGE SCALE GENOMIC DNA]</scope>
    <source>
        <strain evidence="3">LMG 22029</strain>
    </source>
</reference>
<dbReference type="Gene3D" id="3.40.50.2000">
    <property type="entry name" value="Glycogen Phosphorylase B"/>
    <property type="match status" value="2"/>
</dbReference>
<dbReference type="InterPro" id="IPR028098">
    <property type="entry name" value="Glyco_trans_4-like_N"/>
</dbReference>
<dbReference type="Proteomes" id="UP000054893">
    <property type="component" value="Unassembled WGS sequence"/>
</dbReference>